<sequence length="226" mass="24387">MRLSASLLLGLAGLALSLDLTLYLPAKPSPFSLPPSTHATFDTLHRHLSAPLSYANTFVFNNVPQGSYLVEVHCPTHSFLPLRVDVGADGAVSAWETFRGNDWNNKGETVQIRDGGSAKGIDLRVKGAKNYFAERPKFSVLSILKNPMILMGIVMLVVSVGMPKLIENMDPETRAEFEARQKESPMNAVMGGGQQGQNPLGNFDMAAYLAGSKDSGGAPKNSNNKR</sequence>
<feature type="chain" id="PRO_5001779780" description="ER membrane protein complex subunit 7 beta-sandwich domain-containing protein" evidence="7">
    <location>
        <begin position="18"/>
        <end position="226"/>
    </location>
</feature>
<dbReference type="STRING" id="1283841.A0A084QXJ5"/>
<evidence type="ECO:0000259" key="8">
    <source>
        <dbReference type="Pfam" id="PF09430"/>
    </source>
</evidence>
<dbReference type="InterPro" id="IPR039163">
    <property type="entry name" value="EMC7"/>
</dbReference>
<keyword evidence="10" id="KW-1185">Reference proteome</keyword>
<keyword evidence="2 6" id="KW-0812">Transmembrane</keyword>
<evidence type="ECO:0000256" key="2">
    <source>
        <dbReference type="ARBA" id="ARBA00022692"/>
    </source>
</evidence>
<feature type="transmembrane region" description="Helical" evidence="6">
    <location>
        <begin position="148"/>
        <end position="166"/>
    </location>
</feature>
<evidence type="ECO:0000313" key="9">
    <source>
        <dbReference type="EMBL" id="KFA68680.1"/>
    </source>
</evidence>
<dbReference type="AlphaFoldDB" id="A0A084QXJ5"/>
<dbReference type="HOGENOM" id="CLU_073620_0_1_1"/>
<dbReference type="GO" id="GO:0072546">
    <property type="term" value="C:EMC complex"/>
    <property type="evidence" value="ECO:0007669"/>
    <property type="project" value="TreeGrafter"/>
</dbReference>
<dbReference type="InterPro" id="IPR019008">
    <property type="entry name" value="Beta_sandwich_EMC7"/>
</dbReference>
<evidence type="ECO:0000256" key="1">
    <source>
        <dbReference type="ARBA" id="ARBA00004167"/>
    </source>
</evidence>
<name>A0A084QXJ5_STAC4</name>
<dbReference type="PANTHER" id="PTHR13605">
    <property type="entry name" value="ER MEMBRANE PROTEIN COMPLEX SUBUNIT 7"/>
    <property type="match status" value="1"/>
</dbReference>
<proteinExistence type="predicted"/>
<gene>
    <name evidence="9" type="ORF">S40285_02635</name>
</gene>
<dbReference type="Pfam" id="PF09430">
    <property type="entry name" value="EMC7_beta-sandw"/>
    <property type="match status" value="1"/>
</dbReference>
<evidence type="ECO:0000256" key="3">
    <source>
        <dbReference type="ARBA" id="ARBA00022729"/>
    </source>
</evidence>
<dbReference type="Proteomes" id="UP000028524">
    <property type="component" value="Unassembled WGS sequence"/>
</dbReference>
<accession>A0A084QXJ5</accession>
<evidence type="ECO:0000256" key="5">
    <source>
        <dbReference type="ARBA" id="ARBA00023136"/>
    </source>
</evidence>
<evidence type="ECO:0000256" key="6">
    <source>
        <dbReference type="SAM" id="Phobius"/>
    </source>
</evidence>
<reference evidence="9 10" key="1">
    <citation type="journal article" date="2014" name="BMC Genomics">
        <title>Comparative genome sequencing reveals chemotype-specific gene clusters in the toxigenic black mold Stachybotrys.</title>
        <authorList>
            <person name="Semeiks J."/>
            <person name="Borek D."/>
            <person name="Otwinowski Z."/>
            <person name="Grishin N.V."/>
        </authorList>
    </citation>
    <scope>NUCLEOTIDE SEQUENCE [LARGE SCALE GENOMIC DNA]</scope>
    <source>
        <strain evidence="9 10">IBT 40285</strain>
    </source>
</reference>
<keyword evidence="3 7" id="KW-0732">Signal</keyword>
<evidence type="ECO:0000256" key="4">
    <source>
        <dbReference type="ARBA" id="ARBA00022989"/>
    </source>
</evidence>
<feature type="domain" description="ER membrane protein complex subunit 7 beta-sandwich" evidence="8">
    <location>
        <begin position="32"/>
        <end position="151"/>
    </location>
</feature>
<keyword evidence="4 6" id="KW-1133">Transmembrane helix</keyword>
<comment type="subcellular location">
    <subcellularLocation>
        <location evidence="1">Membrane</location>
        <topology evidence="1">Single-pass membrane protein</topology>
    </subcellularLocation>
</comment>
<evidence type="ECO:0000313" key="10">
    <source>
        <dbReference type="Proteomes" id="UP000028524"/>
    </source>
</evidence>
<organism evidence="9 10">
    <name type="scientific">Stachybotrys chlorohalonatus (strain IBT 40285)</name>
    <dbReference type="NCBI Taxonomy" id="1283841"/>
    <lineage>
        <taxon>Eukaryota</taxon>
        <taxon>Fungi</taxon>
        <taxon>Dikarya</taxon>
        <taxon>Ascomycota</taxon>
        <taxon>Pezizomycotina</taxon>
        <taxon>Sordariomycetes</taxon>
        <taxon>Hypocreomycetidae</taxon>
        <taxon>Hypocreales</taxon>
        <taxon>Stachybotryaceae</taxon>
        <taxon>Stachybotrys</taxon>
    </lineage>
</organism>
<dbReference type="InParanoid" id="A0A084QXJ5"/>
<dbReference type="PANTHER" id="PTHR13605:SF4">
    <property type="entry name" value="ER MEMBRANE PROTEIN COMPLEX SUBUNIT 7"/>
    <property type="match status" value="1"/>
</dbReference>
<evidence type="ECO:0000256" key="7">
    <source>
        <dbReference type="SAM" id="SignalP"/>
    </source>
</evidence>
<dbReference type="EMBL" id="KL659751">
    <property type="protein sequence ID" value="KFA68680.1"/>
    <property type="molecule type" value="Genomic_DNA"/>
</dbReference>
<protein>
    <recommendedName>
        <fullName evidence="8">ER membrane protein complex subunit 7 beta-sandwich domain-containing protein</fullName>
    </recommendedName>
</protein>
<feature type="signal peptide" evidence="7">
    <location>
        <begin position="1"/>
        <end position="17"/>
    </location>
</feature>
<keyword evidence="5 6" id="KW-0472">Membrane</keyword>
<dbReference type="OrthoDB" id="27095at2759"/>
<dbReference type="OMA" id="FTFGMPK"/>